<evidence type="ECO:0000256" key="7">
    <source>
        <dbReference type="ARBA" id="ARBA00022516"/>
    </source>
</evidence>
<evidence type="ECO:0000256" key="2">
    <source>
        <dbReference type="ARBA" id="ARBA00004429"/>
    </source>
</evidence>
<dbReference type="InterPro" id="IPR000829">
    <property type="entry name" value="DAGK"/>
</dbReference>
<evidence type="ECO:0000256" key="20">
    <source>
        <dbReference type="ARBA" id="ARBA00023264"/>
    </source>
</evidence>
<comment type="similarity">
    <text evidence="3 21">Belongs to the bacterial diacylglycerol kinase family.</text>
</comment>
<comment type="subcellular location">
    <subcellularLocation>
        <location evidence="2 21">Cell inner membrane</location>
        <topology evidence="2 21">Multi-pass membrane protein</topology>
    </subcellularLocation>
</comment>
<evidence type="ECO:0000256" key="5">
    <source>
        <dbReference type="ARBA" id="ARBA00017575"/>
    </source>
</evidence>
<protein>
    <recommendedName>
        <fullName evidence="5 21">Diacylglycerol kinase</fullName>
        <ecNumber evidence="4 21">2.7.1.107</ecNumber>
    </recommendedName>
</protein>
<feature type="transmembrane region" description="Helical" evidence="21">
    <location>
        <begin position="67"/>
        <end position="89"/>
    </location>
</feature>
<keyword evidence="23" id="KW-1185">Reference proteome</keyword>
<evidence type="ECO:0000256" key="8">
    <source>
        <dbReference type="ARBA" id="ARBA00022519"/>
    </source>
</evidence>
<comment type="cofactor">
    <cofactor evidence="1">
        <name>Mg(2+)</name>
        <dbReference type="ChEBI" id="CHEBI:18420"/>
    </cofactor>
</comment>
<dbReference type="EMBL" id="JAKOOW010000033">
    <property type="protein sequence ID" value="MCG6504612.1"/>
    <property type="molecule type" value="Genomic_DNA"/>
</dbReference>
<evidence type="ECO:0000256" key="19">
    <source>
        <dbReference type="ARBA" id="ARBA00023209"/>
    </source>
</evidence>
<evidence type="ECO:0000256" key="21">
    <source>
        <dbReference type="RuleBase" id="RU363065"/>
    </source>
</evidence>
<accession>A0ABS9NP90</accession>
<keyword evidence="7" id="KW-0444">Lipid biosynthesis</keyword>
<keyword evidence="6" id="KW-1003">Cell membrane</keyword>
<keyword evidence="8 21" id="KW-0997">Cell inner membrane</keyword>
<comment type="caution">
    <text evidence="21">Lacks conserved residue(s) required for the propagation of feature annotation.</text>
</comment>
<evidence type="ECO:0000256" key="3">
    <source>
        <dbReference type="ARBA" id="ARBA00005967"/>
    </source>
</evidence>
<comment type="function">
    <text evidence="21">Catalyzes the ATP-dependent phosphorylation of sn-l,2-diacylglycerol (DAG) to phosphatidic acid. Involved in the recycling of diacylglycerol produced as a by-product during membrane-derived oligosaccharide (MDO) biosynthesis.</text>
</comment>
<sequence length="128" mass="14048">MNPQPNLTPNKPGKRGLARIFAALGYSRDGLAAAWQYEAAFRQLVWLHAALLVVQFFCDFDTPVRMLLLGVSFLSLITEALNSAIEAAVDYISSERHPLAKRAKDLGSAAQLLALVMTALLWLMALYG</sequence>
<evidence type="ECO:0000256" key="12">
    <source>
        <dbReference type="ARBA" id="ARBA00022741"/>
    </source>
</evidence>
<keyword evidence="13 21" id="KW-0418">Kinase</keyword>
<dbReference type="PROSITE" id="PS01069">
    <property type="entry name" value="DAGK_PROKAR"/>
    <property type="match status" value="1"/>
</dbReference>
<evidence type="ECO:0000256" key="1">
    <source>
        <dbReference type="ARBA" id="ARBA00001946"/>
    </source>
</evidence>
<keyword evidence="19" id="KW-0594">Phospholipid biosynthesis</keyword>
<keyword evidence="15" id="KW-0460">Magnesium</keyword>
<organism evidence="22 23">
    <name type="scientific">Kingella pumchi</name>
    <dbReference type="NCBI Taxonomy" id="2779506"/>
    <lineage>
        <taxon>Bacteria</taxon>
        <taxon>Pseudomonadati</taxon>
        <taxon>Pseudomonadota</taxon>
        <taxon>Betaproteobacteria</taxon>
        <taxon>Neisseriales</taxon>
        <taxon>Neisseriaceae</taxon>
        <taxon>Kingella</taxon>
    </lineage>
</organism>
<dbReference type="Gene3D" id="1.10.287.3610">
    <property type="match status" value="1"/>
</dbReference>
<keyword evidence="11" id="KW-0479">Metal-binding</keyword>
<evidence type="ECO:0000256" key="15">
    <source>
        <dbReference type="ARBA" id="ARBA00022842"/>
    </source>
</evidence>
<comment type="caution">
    <text evidence="22">The sequence shown here is derived from an EMBL/GenBank/DDBJ whole genome shotgun (WGS) entry which is preliminary data.</text>
</comment>
<keyword evidence="14 21" id="KW-0067">ATP-binding</keyword>
<evidence type="ECO:0000256" key="18">
    <source>
        <dbReference type="ARBA" id="ARBA00023136"/>
    </source>
</evidence>
<evidence type="ECO:0000256" key="11">
    <source>
        <dbReference type="ARBA" id="ARBA00022723"/>
    </source>
</evidence>
<dbReference type="InterPro" id="IPR033718">
    <property type="entry name" value="DAGK_prok"/>
</dbReference>
<keyword evidence="18 21" id="KW-0472">Membrane</keyword>
<evidence type="ECO:0000256" key="16">
    <source>
        <dbReference type="ARBA" id="ARBA00022989"/>
    </source>
</evidence>
<evidence type="ECO:0000256" key="9">
    <source>
        <dbReference type="ARBA" id="ARBA00022679"/>
    </source>
</evidence>
<dbReference type="EC" id="2.7.1.107" evidence="4 21"/>
<evidence type="ECO:0000256" key="14">
    <source>
        <dbReference type="ARBA" id="ARBA00022840"/>
    </source>
</evidence>
<evidence type="ECO:0000313" key="22">
    <source>
        <dbReference type="EMBL" id="MCG6504612.1"/>
    </source>
</evidence>
<dbReference type="RefSeq" id="WP_238748128.1">
    <property type="nucleotide sequence ID" value="NZ_JAKOOW010000033.1"/>
</dbReference>
<dbReference type="PANTHER" id="PTHR34299">
    <property type="entry name" value="DIACYLGLYCEROL KINASE"/>
    <property type="match status" value="1"/>
</dbReference>
<evidence type="ECO:0000256" key="13">
    <source>
        <dbReference type="ARBA" id="ARBA00022777"/>
    </source>
</evidence>
<gene>
    <name evidence="22" type="ORF">MB824_08895</name>
</gene>
<evidence type="ECO:0000256" key="17">
    <source>
        <dbReference type="ARBA" id="ARBA00023098"/>
    </source>
</evidence>
<reference evidence="22 23" key="1">
    <citation type="submission" date="2022-02" db="EMBL/GenBank/DDBJ databases">
        <title>Genome sequence data of Kingella unionensis sp. nov. strain CICC 24913 (CCUG 75125).</title>
        <authorList>
            <person name="Xiao M."/>
        </authorList>
    </citation>
    <scope>NUCLEOTIDE SEQUENCE [LARGE SCALE GENOMIC DNA]</scope>
    <source>
        <strain evidence="22 23">CICC 24913</strain>
    </source>
</reference>
<evidence type="ECO:0000256" key="10">
    <source>
        <dbReference type="ARBA" id="ARBA00022692"/>
    </source>
</evidence>
<proteinExistence type="inferred from homology"/>
<evidence type="ECO:0000256" key="6">
    <source>
        <dbReference type="ARBA" id="ARBA00022475"/>
    </source>
</evidence>
<keyword evidence="16 21" id="KW-1133">Transmembrane helix</keyword>
<dbReference type="GO" id="GO:0016301">
    <property type="term" value="F:kinase activity"/>
    <property type="evidence" value="ECO:0007669"/>
    <property type="project" value="UniProtKB-KW"/>
</dbReference>
<keyword evidence="20 21" id="KW-1208">Phospholipid metabolism</keyword>
<dbReference type="CDD" id="cd14264">
    <property type="entry name" value="DAGK_IM"/>
    <property type="match status" value="1"/>
</dbReference>
<comment type="catalytic activity">
    <reaction evidence="21">
        <text>a 1,2-diacyl-sn-glycerol + ATP = a 1,2-diacyl-sn-glycero-3-phosphate + ADP + H(+)</text>
        <dbReference type="Rhea" id="RHEA:10272"/>
        <dbReference type="ChEBI" id="CHEBI:15378"/>
        <dbReference type="ChEBI" id="CHEBI:17815"/>
        <dbReference type="ChEBI" id="CHEBI:30616"/>
        <dbReference type="ChEBI" id="CHEBI:58608"/>
        <dbReference type="ChEBI" id="CHEBI:456216"/>
        <dbReference type="EC" id="2.7.1.107"/>
    </reaction>
</comment>
<dbReference type="Proteomes" id="UP001298424">
    <property type="component" value="Unassembled WGS sequence"/>
</dbReference>
<keyword evidence="17 21" id="KW-0443">Lipid metabolism</keyword>
<dbReference type="Pfam" id="PF01219">
    <property type="entry name" value="DAGK_prokar"/>
    <property type="match status" value="1"/>
</dbReference>
<evidence type="ECO:0000256" key="4">
    <source>
        <dbReference type="ARBA" id="ARBA00012133"/>
    </source>
</evidence>
<evidence type="ECO:0000313" key="23">
    <source>
        <dbReference type="Proteomes" id="UP001298424"/>
    </source>
</evidence>
<keyword evidence="10 21" id="KW-0812">Transmembrane</keyword>
<feature type="transmembrane region" description="Helical" evidence="21">
    <location>
        <begin position="109"/>
        <end position="127"/>
    </location>
</feature>
<keyword evidence="9 21" id="KW-0808">Transferase</keyword>
<keyword evidence="12 21" id="KW-0547">Nucleotide-binding</keyword>
<name>A0ABS9NP90_9NEIS</name>
<dbReference type="InterPro" id="IPR036945">
    <property type="entry name" value="DAGK_sf"/>
</dbReference>
<dbReference type="PANTHER" id="PTHR34299:SF1">
    <property type="entry name" value="DIACYLGLYCEROL KINASE"/>
    <property type="match status" value="1"/>
</dbReference>